<protein>
    <recommendedName>
        <fullName evidence="4">Transposase MuDR plant domain-containing protein</fullName>
    </recommendedName>
</protein>
<dbReference type="EMBL" id="JAIVGD010000003">
    <property type="protein sequence ID" value="KAH0776328.1"/>
    <property type="molecule type" value="Genomic_DNA"/>
</dbReference>
<feature type="region of interest" description="Disordered" evidence="1">
    <location>
        <begin position="66"/>
        <end position="85"/>
    </location>
</feature>
<feature type="region of interest" description="Disordered" evidence="1">
    <location>
        <begin position="1"/>
        <end position="47"/>
    </location>
</feature>
<comment type="caution">
    <text evidence="2">The sequence shown here is derived from an EMBL/GenBank/DDBJ whole genome shotgun (WGS) entry which is preliminary data.</text>
</comment>
<evidence type="ECO:0000313" key="3">
    <source>
        <dbReference type="Proteomes" id="UP000826656"/>
    </source>
</evidence>
<proteinExistence type="predicted"/>
<evidence type="ECO:0000313" key="2">
    <source>
        <dbReference type="EMBL" id="KAH0776328.1"/>
    </source>
</evidence>
<evidence type="ECO:0000256" key="1">
    <source>
        <dbReference type="SAM" id="MobiDB-lite"/>
    </source>
</evidence>
<sequence>MHYREVDQQPRVEKGKNKENGSPEVSLEDLDEDEGEDINKNNRGRYEGKLGGNDLYFESLDPGCDISKDEGNNVESDEVEDPPTRNATTKLYMIFVNNVEFRESLQTYCIQKGENLQQKPNEKARIRAKCRKGCPW</sequence>
<feature type="compositionally biased region" description="Acidic residues" evidence="1">
    <location>
        <begin position="26"/>
        <end position="36"/>
    </location>
</feature>
<reference evidence="2 3" key="1">
    <citation type="journal article" date="2021" name="bioRxiv">
        <title>Chromosome-scale and haplotype-resolved genome assembly of a tetraploid potato cultivar.</title>
        <authorList>
            <person name="Sun H."/>
            <person name="Jiao W.-B."/>
            <person name="Krause K."/>
            <person name="Campoy J.A."/>
            <person name="Goel M."/>
            <person name="Folz-Donahue K."/>
            <person name="Kukat C."/>
            <person name="Huettel B."/>
            <person name="Schneeberger K."/>
        </authorList>
    </citation>
    <scope>NUCLEOTIDE SEQUENCE [LARGE SCALE GENOMIC DNA]</scope>
    <source>
        <strain evidence="2">SolTubOtavaFocal</strain>
        <tissue evidence="2">Leaves</tissue>
    </source>
</reference>
<feature type="compositionally biased region" description="Basic and acidic residues" evidence="1">
    <location>
        <begin position="1"/>
        <end position="21"/>
    </location>
</feature>
<accession>A0ABQ7W6J3</accession>
<keyword evidence="3" id="KW-1185">Reference proteome</keyword>
<feature type="compositionally biased region" description="Basic and acidic residues" evidence="1">
    <location>
        <begin position="37"/>
        <end position="47"/>
    </location>
</feature>
<gene>
    <name evidence="2" type="ORF">KY290_007739</name>
</gene>
<dbReference type="Proteomes" id="UP000826656">
    <property type="component" value="Unassembled WGS sequence"/>
</dbReference>
<evidence type="ECO:0008006" key="4">
    <source>
        <dbReference type="Google" id="ProtNLM"/>
    </source>
</evidence>
<name>A0ABQ7W6J3_SOLTU</name>
<organism evidence="2 3">
    <name type="scientific">Solanum tuberosum</name>
    <name type="common">Potato</name>
    <dbReference type="NCBI Taxonomy" id="4113"/>
    <lineage>
        <taxon>Eukaryota</taxon>
        <taxon>Viridiplantae</taxon>
        <taxon>Streptophyta</taxon>
        <taxon>Embryophyta</taxon>
        <taxon>Tracheophyta</taxon>
        <taxon>Spermatophyta</taxon>
        <taxon>Magnoliopsida</taxon>
        <taxon>eudicotyledons</taxon>
        <taxon>Gunneridae</taxon>
        <taxon>Pentapetalae</taxon>
        <taxon>asterids</taxon>
        <taxon>lamiids</taxon>
        <taxon>Solanales</taxon>
        <taxon>Solanaceae</taxon>
        <taxon>Solanoideae</taxon>
        <taxon>Solaneae</taxon>
        <taxon>Solanum</taxon>
    </lineage>
</organism>